<evidence type="ECO:0000256" key="4">
    <source>
        <dbReference type="SAM" id="Coils"/>
    </source>
</evidence>
<dbReference type="SMART" id="SM00211">
    <property type="entry name" value="TY"/>
    <property type="match status" value="1"/>
</dbReference>
<evidence type="ECO:0000256" key="3">
    <source>
        <dbReference type="PROSITE-ProRule" id="PRU00500"/>
    </source>
</evidence>
<dbReference type="InterPro" id="IPR015386">
    <property type="entry name" value="MHC_II-assoc_invar/CLIP_MHC-bd"/>
</dbReference>
<keyword evidence="5" id="KW-1133">Transmembrane helix</keyword>
<dbReference type="Pfam" id="PF09307">
    <property type="entry name" value="MHC2-interact"/>
    <property type="match status" value="1"/>
</dbReference>
<keyword evidence="5" id="KW-0812">Transmembrane</keyword>
<dbReference type="Proteomes" id="UP000694565">
    <property type="component" value="Unplaced"/>
</dbReference>
<dbReference type="PIRSF" id="PIRSF001992">
    <property type="entry name" value="CD74_antigen"/>
    <property type="match status" value="1"/>
</dbReference>
<dbReference type="GO" id="GO:0035718">
    <property type="term" value="F:macrophage migration inhibitory factor binding"/>
    <property type="evidence" value="ECO:0007669"/>
    <property type="project" value="InterPro"/>
</dbReference>
<dbReference type="AlphaFoldDB" id="A0A8C3AXN4"/>
<dbReference type="CDD" id="cd00191">
    <property type="entry name" value="TY"/>
    <property type="match status" value="1"/>
</dbReference>
<dbReference type="PROSITE" id="PS00484">
    <property type="entry name" value="THYROGLOBULIN_1_1"/>
    <property type="match status" value="1"/>
</dbReference>
<feature type="disulfide bond" evidence="2 3">
    <location>
        <begin position="120"/>
        <end position="139"/>
    </location>
</feature>
<feature type="domain" description="Thyroglobulin type-1" evidence="6">
    <location>
        <begin position="117"/>
        <end position="175"/>
    </location>
</feature>
<dbReference type="Ensembl" id="ENSCLMT00005050818.1">
    <property type="protein sequence ID" value="ENSCLMP00005049166.1"/>
    <property type="gene ID" value="ENSCLMG00005022423.1"/>
</dbReference>
<organism evidence="7 8">
    <name type="scientific">Cyclopterus lumpus</name>
    <name type="common">Lumpsucker</name>
    <dbReference type="NCBI Taxonomy" id="8103"/>
    <lineage>
        <taxon>Eukaryota</taxon>
        <taxon>Metazoa</taxon>
        <taxon>Chordata</taxon>
        <taxon>Craniata</taxon>
        <taxon>Vertebrata</taxon>
        <taxon>Euteleostomi</taxon>
        <taxon>Actinopterygii</taxon>
        <taxon>Neopterygii</taxon>
        <taxon>Teleostei</taxon>
        <taxon>Neoteleostei</taxon>
        <taxon>Acanthomorphata</taxon>
        <taxon>Eupercaria</taxon>
        <taxon>Perciformes</taxon>
        <taxon>Cottioidei</taxon>
        <taxon>Cottales</taxon>
        <taxon>Cyclopteridae</taxon>
        <taxon>Cyclopterus</taxon>
    </lineage>
</organism>
<accession>A0A8C3AXN4</accession>
<keyword evidence="8" id="KW-1185">Reference proteome</keyword>
<dbReference type="SUPFAM" id="SSF57610">
    <property type="entry name" value="Thyroglobulin type-1 domain"/>
    <property type="match status" value="1"/>
</dbReference>
<keyword evidence="1 2" id="KW-1015">Disulfide bond</keyword>
<dbReference type="PROSITE" id="PS51162">
    <property type="entry name" value="THYROGLOBULIN_1_2"/>
    <property type="match status" value="1"/>
</dbReference>
<dbReference type="InterPro" id="IPR000716">
    <property type="entry name" value="Thyroglobulin_1"/>
</dbReference>
<evidence type="ECO:0000256" key="5">
    <source>
        <dbReference type="SAM" id="Phobius"/>
    </source>
</evidence>
<feature type="transmembrane region" description="Helical" evidence="5">
    <location>
        <begin position="33"/>
        <end position="55"/>
    </location>
</feature>
<dbReference type="GO" id="GO:0006886">
    <property type="term" value="P:intracellular protein transport"/>
    <property type="evidence" value="ECO:0007669"/>
    <property type="project" value="InterPro"/>
</dbReference>
<dbReference type="GO" id="GO:0019882">
    <property type="term" value="P:antigen processing and presentation"/>
    <property type="evidence" value="ECO:0007669"/>
    <property type="project" value="InterPro"/>
</dbReference>
<proteinExistence type="predicted"/>
<sequence length="194" mass="20888">MSNPEIQNQPLLADGNQQAANAQGGRSSRAYKVAGLTLLASVLIVGQALTVYFVLSQKSDIKSLQEQNNNLDSQLTRSRAVAVPVRMSMNKAANMMDVFVDEETSTKDPEQTVTQQATVCQLEAAGMKPVELPGFRPACDERGLYRVQQCFVGHCWCVNPADGQQLGAPRKGRHCGASLRTGSPSKLLTLPDAA</sequence>
<protein>
    <recommendedName>
        <fullName evidence="6">Thyroglobulin type-1 domain-containing protein</fullName>
    </recommendedName>
</protein>
<dbReference type="InterPro" id="IPR036857">
    <property type="entry name" value="Thyroglobulin_1_sf"/>
</dbReference>
<feature type="disulfide bond" evidence="2">
    <location>
        <begin position="150"/>
        <end position="155"/>
    </location>
</feature>
<keyword evidence="5" id="KW-0472">Membrane</keyword>
<dbReference type="Pfam" id="PF00086">
    <property type="entry name" value="Thyroglobulin_1"/>
    <property type="match status" value="1"/>
</dbReference>
<keyword evidence="4" id="KW-0175">Coiled coil</keyword>
<comment type="caution">
    <text evidence="3">Lacks conserved residue(s) required for the propagation of feature annotation.</text>
</comment>
<dbReference type="GeneTree" id="ENSGT00940000169140"/>
<evidence type="ECO:0000259" key="6">
    <source>
        <dbReference type="PROSITE" id="PS51162"/>
    </source>
</evidence>
<dbReference type="GO" id="GO:0042289">
    <property type="term" value="F:MHC class II protein binding"/>
    <property type="evidence" value="ECO:0007669"/>
    <property type="project" value="InterPro"/>
</dbReference>
<dbReference type="GO" id="GO:0006955">
    <property type="term" value="P:immune response"/>
    <property type="evidence" value="ECO:0007669"/>
    <property type="project" value="InterPro"/>
</dbReference>
<evidence type="ECO:0000313" key="8">
    <source>
        <dbReference type="Proteomes" id="UP000694565"/>
    </source>
</evidence>
<reference evidence="7" key="2">
    <citation type="submission" date="2025-09" db="UniProtKB">
        <authorList>
            <consortium name="Ensembl"/>
        </authorList>
    </citation>
    <scope>IDENTIFICATION</scope>
</reference>
<dbReference type="InterPro" id="IPR043530">
    <property type="entry name" value="CD74_antigen"/>
</dbReference>
<dbReference type="GO" id="GO:0016020">
    <property type="term" value="C:membrane"/>
    <property type="evidence" value="ECO:0007669"/>
    <property type="project" value="InterPro"/>
</dbReference>
<evidence type="ECO:0000256" key="2">
    <source>
        <dbReference type="PIRSR" id="PIRSR001992-1"/>
    </source>
</evidence>
<feature type="coiled-coil region" evidence="4">
    <location>
        <begin position="54"/>
        <end position="81"/>
    </location>
</feature>
<evidence type="ECO:0000256" key="1">
    <source>
        <dbReference type="ARBA" id="ARBA00023157"/>
    </source>
</evidence>
<name>A0A8C3AXN4_CYCLU</name>
<dbReference type="Gene3D" id="4.10.800.10">
    <property type="entry name" value="Thyroglobulin type-1"/>
    <property type="match status" value="1"/>
</dbReference>
<reference evidence="7" key="1">
    <citation type="submission" date="2025-08" db="UniProtKB">
        <authorList>
            <consortium name="Ensembl"/>
        </authorList>
    </citation>
    <scope>IDENTIFICATION</scope>
</reference>
<evidence type="ECO:0000313" key="7">
    <source>
        <dbReference type="Ensembl" id="ENSCLMP00005049166.1"/>
    </source>
</evidence>